<dbReference type="EMBL" id="JACJJG010000001">
    <property type="protein sequence ID" value="MBM6672292.1"/>
    <property type="molecule type" value="Genomic_DNA"/>
</dbReference>
<dbReference type="InterPro" id="IPR011047">
    <property type="entry name" value="Quinoprotein_ADH-like_sf"/>
</dbReference>
<keyword evidence="4" id="KW-0812">Transmembrane</keyword>
<dbReference type="Gene3D" id="2.60.40.10">
    <property type="entry name" value="Immunoglobulins"/>
    <property type="match status" value="1"/>
</dbReference>
<comment type="caution">
    <text evidence="6">The sequence shown here is derived from an EMBL/GenBank/DDBJ whole genome shotgun (WGS) entry which is preliminary data.</text>
</comment>
<dbReference type="InterPro" id="IPR011110">
    <property type="entry name" value="Reg_prop"/>
</dbReference>
<proteinExistence type="predicted"/>
<evidence type="ECO:0000259" key="5">
    <source>
        <dbReference type="PROSITE" id="PS01124"/>
    </source>
</evidence>
<protein>
    <submittedName>
        <fullName evidence="6">Helix-turn-helix domain-containing protein</fullName>
    </submittedName>
</protein>
<dbReference type="Gene3D" id="2.130.10.10">
    <property type="entry name" value="YVTN repeat-like/Quinoprotein amine dehydrogenase"/>
    <property type="match status" value="2"/>
</dbReference>
<dbReference type="Gene3D" id="1.10.10.60">
    <property type="entry name" value="Homeodomain-like"/>
    <property type="match status" value="1"/>
</dbReference>
<dbReference type="GO" id="GO:0043565">
    <property type="term" value="F:sequence-specific DNA binding"/>
    <property type="evidence" value="ECO:0007669"/>
    <property type="project" value="InterPro"/>
</dbReference>
<dbReference type="InterPro" id="IPR020449">
    <property type="entry name" value="Tscrpt_reg_AraC-type_HTH"/>
</dbReference>
<dbReference type="RefSeq" id="WP_205102697.1">
    <property type="nucleotide sequence ID" value="NZ_JACJJG010000001.1"/>
</dbReference>
<dbReference type="Proteomes" id="UP000706891">
    <property type="component" value="Unassembled WGS sequence"/>
</dbReference>
<dbReference type="SMART" id="SM00342">
    <property type="entry name" value="HTH_ARAC"/>
    <property type="match status" value="1"/>
</dbReference>
<keyword evidence="4" id="KW-1133">Transmembrane helix</keyword>
<dbReference type="InterPro" id="IPR009057">
    <property type="entry name" value="Homeodomain-like_sf"/>
</dbReference>
<gene>
    <name evidence="6" type="ORF">H6A34_00075</name>
</gene>
<feature type="transmembrane region" description="Helical" evidence="4">
    <location>
        <begin position="732"/>
        <end position="753"/>
    </location>
</feature>
<dbReference type="SUPFAM" id="SSF50998">
    <property type="entry name" value="Quinoprotein alcohol dehydrogenase-like"/>
    <property type="match status" value="1"/>
</dbReference>
<dbReference type="PRINTS" id="PR00032">
    <property type="entry name" value="HTHARAC"/>
</dbReference>
<evidence type="ECO:0000256" key="3">
    <source>
        <dbReference type="ARBA" id="ARBA00023163"/>
    </source>
</evidence>
<feature type="domain" description="HTH araC/xylS-type" evidence="5">
    <location>
        <begin position="819"/>
        <end position="915"/>
    </location>
</feature>
<keyword evidence="2" id="KW-0238">DNA-binding</keyword>
<accession>A0A938WQS1</accession>
<dbReference type="PANTHER" id="PTHR43280:SF28">
    <property type="entry name" value="HTH-TYPE TRANSCRIPTIONAL ACTIVATOR RHAS"/>
    <property type="match status" value="1"/>
</dbReference>
<dbReference type="InterPro" id="IPR013783">
    <property type="entry name" value="Ig-like_fold"/>
</dbReference>
<evidence type="ECO:0000313" key="6">
    <source>
        <dbReference type="EMBL" id="MBM6672292.1"/>
    </source>
</evidence>
<keyword evidence="4" id="KW-0472">Membrane</keyword>
<evidence type="ECO:0000256" key="4">
    <source>
        <dbReference type="SAM" id="Phobius"/>
    </source>
</evidence>
<evidence type="ECO:0000256" key="1">
    <source>
        <dbReference type="ARBA" id="ARBA00023015"/>
    </source>
</evidence>
<organism evidence="6 7">
    <name type="scientific">Marseilla massiliensis</name>
    <dbReference type="NCBI Taxonomy" id="1841864"/>
    <lineage>
        <taxon>Bacteria</taxon>
        <taxon>Pseudomonadati</taxon>
        <taxon>Bacteroidota</taxon>
        <taxon>Bacteroidia</taxon>
        <taxon>Bacteroidales</taxon>
        <taxon>Prevotellaceae</taxon>
        <taxon>Marseilla</taxon>
    </lineage>
</organism>
<keyword evidence="1" id="KW-0805">Transcription regulation</keyword>
<dbReference type="PANTHER" id="PTHR43280">
    <property type="entry name" value="ARAC-FAMILY TRANSCRIPTIONAL REGULATOR"/>
    <property type="match status" value="1"/>
</dbReference>
<evidence type="ECO:0000313" key="7">
    <source>
        <dbReference type="Proteomes" id="UP000706891"/>
    </source>
</evidence>
<dbReference type="InterPro" id="IPR018060">
    <property type="entry name" value="HTH_AraC"/>
</dbReference>
<name>A0A938WQS1_9BACT</name>
<dbReference type="SUPFAM" id="SSF63829">
    <property type="entry name" value="Calcium-dependent phosphotriesterase"/>
    <property type="match status" value="1"/>
</dbReference>
<dbReference type="Pfam" id="PF12833">
    <property type="entry name" value="HTH_18"/>
    <property type="match status" value="1"/>
</dbReference>
<dbReference type="PROSITE" id="PS01124">
    <property type="entry name" value="HTH_ARAC_FAMILY_2"/>
    <property type="match status" value="1"/>
</dbReference>
<dbReference type="GO" id="GO:0003700">
    <property type="term" value="F:DNA-binding transcription factor activity"/>
    <property type="evidence" value="ECO:0007669"/>
    <property type="project" value="InterPro"/>
</dbReference>
<keyword evidence="3" id="KW-0804">Transcription</keyword>
<sequence>MPQLPAVAAALHVNDFTFSHLGLTDGLNSQRIFSLKQTEDGAVWLTTQSFVARYNGVSIENFNLEGNTGEYNCFVQSADNSVLQVFDAGGRIYEYNPEQNHFDVVADVAVFFKHDNQLNDVYKDGDIYWLAMSDGVYMLRNGKIVTVGSKIYASCIIRGPKGILLFGTRQGVKSLSRNHKALISYLPYDVVSGHYDADTKQLWLGTYEQGLIIADGKGVCTSMDGIPHHPVRSIVDYDSNTMLVGVDGFGVYQASRLSSAKNKASLLFNANEGEHGVLHGNGIYAVLVDAWKDIFIGSYSGGIDIARPVGNAVTVYMHQPNKPTLVNDHVNCVAQLSPSTLAMGTDGGISVLNTTTGEWRHIARNIVVLSLCPKQDSGGLLAATYGNGVCEISTNGEVRELYGTDVLEDSHIQDLLFDRNGHLWIGCQDTRLVEVVQGKFLYYPVENVESLALLPDGRIAAGTINGLFIVTPGQKAVKELPYSPSSTDQVNRYVLDLFIYDERYINIATNGGGLYVYDLRTGKCRQFTMKNGLPSNVVTSVTQDELGRLWFATDRGLSFAYPGSLDKIISVNYHYGAQREYSQGAAFNLQDGKLLFGSVEGAVVIDPHYVQEHNYTAKLRFKGISCNDDSVEFNGQVAKMLGERKLKLSYQQRTFELYIESINLRYQFDIAYQYKVGDGSWSQLSTQQYIRFVNLEPGTHPLTVRAVSKANRIVLDEQKLTIIIGRPWWNSWWMWCVYIALIALLFYGALWTYGQHTRYMRFVVNSVGSGNEKDLQASLPEQKQDKAVQLISANKELQLDGNKDDAAATAEKENTAFVDIVTKLILDNISDSGFTIDRLCKEMAMSRTMFYVKLKSYTGKSPQEFIRIVRLERAAVLLRSGHKVGNVAEEVGFDNAKYFSTAFKKYFGVSPSKYR</sequence>
<reference evidence="6" key="2">
    <citation type="journal article" date="2021" name="Sci. Rep.">
        <title>The distribution of antibiotic resistance genes in chicken gut microbiota commensals.</title>
        <authorList>
            <person name="Juricova H."/>
            <person name="Matiasovicova J."/>
            <person name="Kubasova T."/>
            <person name="Cejkova D."/>
            <person name="Rychlik I."/>
        </authorList>
    </citation>
    <scope>NUCLEOTIDE SEQUENCE</scope>
    <source>
        <strain evidence="6">An824</strain>
    </source>
</reference>
<dbReference type="InterPro" id="IPR015943">
    <property type="entry name" value="WD40/YVTN_repeat-like_dom_sf"/>
</dbReference>
<dbReference type="PROSITE" id="PS00041">
    <property type="entry name" value="HTH_ARAC_FAMILY_1"/>
    <property type="match status" value="1"/>
</dbReference>
<evidence type="ECO:0000256" key="2">
    <source>
        <dbReference type="ARBA" id="ARBA00023125"/>
    </source>
</evidence>
<dbReference type="InterPro" id="IPR018062">
    <property type="entry name" value="HTH_AraC-typ_CS"/>
</dbReference>
<dbReference type="AlphaFoldDB" id="A0A938WQS1"/>
<dbReference type="SUPFAM" id="SSF46689">
    <property type="entry name" value="Homeodomain-like"/>
    <property type="match status" value="1"/>
</dbReference>
<reference evidence="6" key="1">
    <citation type="submission" date="2020-08" db="EMBL/GenBank/DDBJ databases">
        <authorList>
            <person name="Cejkova D."/>
            <person name="Kubasova T."/>
            <person name="Jahodarova E."/>
            <person name="Rychlik I."/>
        </authorList>
    </citation>
    <scope>NUCLEOTIDE SEQUENCE</scope>
    <source>
        <strain evidence="6">An824</strain>
    </source>
</reference>
<keyword evidence="7" id="KW-1185">Reference proteome</keyword>
<dbReference type="Pfam" id="PF07494">
    <property type="entry name" value="Reg_prop"/>
    <property type="match status" value="2"/>
</dbReference>